<dbReference type="RefSeq" id="WP_184084102.1">
    <property type="nucleotide sequence ID" value="NZ_JACIJF010000001.1"/>
</dbReference>
<sequence>MEQAASADRMQRHLTSLAALVAPVTLLGGALLYFAGYTLRASLLNSFGIHEGLFTGSLQEIIAWGVLPISALVNPYGLLLFGGWIVINIVLLFLSRFWDVLDKVRDMFNGLFTVDLTDRIGFAFASLAAISVATGIGFWFGNIAAGSLKEEVRNGCHTGCYVYDDGRVGVVGKLLMQNAQNTAVVTSKGVRLLPTASIWKVRPYLPNSDEGHPNGRTLPQPARSRPDEKGAVKI</sequence>
<proteinExistence type="predicted"/>
<dbReference type="AlphaFoldDB" id="A0A840Y804"/>
<gene>
    <name evidence="3" type="ORF">FHT02_000633</name>
</gene>
<evidence type="ECO:0000256" key="2">
    <source>
        <dbReference type="SAM" id="Phobius"/>
    </source>
</evidence>
<keyword evidence="4" id="KW-1185">Reference proteome</keyword>
<reference evidence="3 4" key="1">
    <citation type="submission" date="2020-08" db="EMBL/GenBank/DDBJ databases">
        <title>Genomic Encyclopedia of Type Strains, Phase IV (KMG-IV): sequencing the most valuable type-strain genomes for metagenomic binning, comparative biology and taxonomic classification.</title>
        <authorList>
            <person name="Goeker M."/>
        </authorList>
    </citation>
    <scope>NUCLEOTIDE SEQUENCE [LARGE SCALE GENOMIC DNA]</scope>
    <source>
        <strain evidence="3 4">DSM 26736</strain>
    </source>
</reference>
<organism evidence="3 4">
    <name type="scientific">Sphingomonas xinjiangensis</name>
    <dbReference type="NCBI Taxonomy" id="643568"/>
    <lineage>
        <taxon>Bacteria</taxon>
        <taxon>Pseudomonadati</taxon>
        <taxon>Pseudomonadota</taxon>
        <taxon>Alphaproteobacteria</taxon>
        <taxon>Sphingomonadales</taxon>
        <taxon>Sphingomonadaceae</taxon>
        <taxon>Sphingomonas</taxon>
    </lineage>
</organism>
<protein>
    <submittedName>
        <fullName evidence="3">Uncharacterized protein</fullName>
    </submittedName>
</protein>
<keyword evidence="2" id="KW-0812">Transmembrane</keyword>
<comment type="caution">
    <text evidence="3">The sequence shown here is derived from an EMBL/GenBank/DDBJ whole genome shotgun (WGS) entry which is preliminary data.</text>
</comment>
<evidence type="ECO:0000256" key="1">
    <source>
        <dbReference type="SAM" id="MobiDB-lite"/>
    </source>
</evidence>
<dbReference type="EMBL" id="JACIJF010000001">
    <property type="protein sequence ID" value="MBB5709427.1"/>
    <property type="molecule type" value="Genomic_DNA"/>
</dbReference>
<feature type="transmembrane region" description="Helical" evidence="2">
    <location>
        <begin position="76"/>
        <end position="98"/>
    </location>
</feature>
<evidence type="ECO:0000313" key="4">
    <source>
        <dbReference type="Proteomes" id="UP000527143"/>
    </source>
</evidence>
<dbReference type="Proteomes" id="UP000527143">
    <property type="component" value="Unassembled WGS sequence"/>
</dbReference>
<feature type="transmembrane region" description="Helical" evidence="2">
    <location>
        <begin position="14"/>
        <end position="35"/>
    </location>
</feature>
<evidence type="ECO:0000313" key="3">
    <source>
        <dbReference type="EMBL" id="MBB5709427.1"/>
    </source>
</evidence>
<feature type="transmembrane region" description="Helical" evidence="2">
    <location>
        <begin position="119"/>
        <end position="140"/>
    </location>
</feature>
<keyword evidence="2" id="KW-0472">Membrane</keyword>
<accession>A0A840Y804</accession>
<feature type="compositionally biased region" description="Basic and acidic residues" evidence="1">
    <location>
        <begin position="224"/>
        <end position="234"/>
    </location>
</feature>
<feature type="region of interest" description="Disordered" evidence="1">
    <location>
        <begin position="207"/>
        <end position="234"/>
    </location>
</feature>
<keyword evidence="2" id="KW-1133">Transmembrane helix</keyword>
<name>A0A840Y804_9SPHN</name>